<dbReference type="EMBL" id="CP134145">
    <property type="protein sequence ID" value="WNC71808.1"/>
    <property type="molecule type" value="Genomic_DNA"/>
</dbReference>
<proteinExistence type="inferred from homology"/>
<gene>
    <name evidence="2" type="primary">cutA</name>
    <name evidence="2" type="ORF">RGQ13_17055</name>
</gene>
<accession>A0ABY9TSR9</accession>
<comment type="similarity">
    <text evidence="1">Belongs to the CutA family.</text>
</comment>
<dbReference type="Proteomes" id="UP001258994">
    <property type="component" value="Chromosome"/>
</dbReference>
<keyword evidence="3" id="KW-1185">Reference proteome</keyword>
<dbReference type="InterPro" id="IPR015867">
    <property type="entry name" value="N-reg_PII/ATP_PRibTrfase_C"/>
</dbReference>
<organism evidence="2 3">
    <name type="scientific">Thalassotalea psychrophila</name>
    <dbReference type="NCBI Taxonomy" id="3065647"/>
    <lineage>
        <taxon>Bacteria</taxon>
        <taxon>Pseudomonadati</taxon>
        <taxon>Pseudomonadota</taxon>
        <taxon>Gammaproteobacteria</taxon>
        <taxon>Alteromonadales</taxon>
        <taxon>Colwelliaceae</taxon>
        <taxon>Thalassotalea</taxon>
    </lineage>
</organism>
<sequence>MYLVVACNYPDNDIVKTIANHLVSEKLAACVNMLHKNRYISGKA</sequence>
<evidence type="ECO:0000256" key="1">
    <source>
        <dbReference type="ARBA" id="ARBA00010169"/>
    </source>
</evidence>
<dbReference type="InterPro" id="IPR011322">
    <property type="entry name" value="N-reg_PII-like_a/b"/>
</dbReference>
<dbReference type="RefSeq" id="WP_348390941.1">
    <property type="nucleotide sequence ID" value="NZ_CP134145.1"/>
</dbReference>
<evidence type="ECO:0000313" key="2">
    <source>
        <dbReference type="EMBL" id="WNC71808.1"/>
    </source>
</evidence>
<dbReference type="Pfam" id="PF03091">
    <property type="entry name" value="CutA1"/>
    <property type="match status" value="1"/>
</dbReference>
<dbReference type="InterPro" id="IPR004323">
    <property type="entry name" value="Ion_tolerance_CutA"/>
</dbReference>
<evidence type="ECO:0000313" key="3">
    <source>
        <dbReference type="Proteomes" id="UP001258994"/>
    </source>
</evidence>
<name>A0ABY9TSR9_9GAMM</name>
<protein>
    <submittedName>
        <fullName evidence="2">Divalent cation tolerance protein CutA</fullName>
    </submittedName>
</protein>
<dbReference type="SUPFAM" id="SSF54913">
    <property type="entry name" value="GlnB-like"/>
    <property type="match status" value="1"/>
</dbReference>
<dbReference type="Gene3D" id="3.30.70.120">
    <property type="match status" value="1"/>
</dbReference>
<reference evidence="3" key="1">
    <citation type="submission" date="2023-09" db="EMBL/GenBank/DDBJ databases">
        <authorList>
            <person name="Li S."/>
            <person name="Li X."/>
            <person name="Zhang C."/>
            <person name="Zhao Z."/>
        </authorList>
    </citation>
    <scope>NUCLEOTIDE SEQUENCE [LARGE SCALE GENOMIC DNA]</scope>
    <source>
        <strain evidence="3">SQ149</strain>
    </source>
</reference>